<comment type="caution">
    <text evidence="8">The sequence shown here is derived from an EMBL/GenBank/DDBJ whole genome shotgun (WGS) entry which is preliminary data.</text>
</comment>
<evidence type="ECO:0000259" key="7">
    <source>
        <dbReference type="Pfam" id="PF22029"/>
    </source>
</evidence>
<evidence type="ECO:0000313" key="8">
    <source>
        <dbReference type="EMBL" id="PXW56632.1"/>
    </source>
</evidence>
<comment type="similarity">
    <text evidence="1">Belongs to the sigma-70 factor family. ECF subfamily.</text>
</comment>
<dbReference type="RefSeq" id="WP_110376344.1">
    <property type="nucleotide sequence ID" value="NZ_JAHBRY010000001.1"/>
</dbReference>
<dbReference type="EMBL" id="QJJK01000008">
    <property type="protein sequence ID" value="PXW56632.1"/>
    <property type="molecule type" value="Genomic_DNA"/>
</dbReference>
<sequence length="196" mass="21518">MTRDTNRLNVLGQLPALRRYARALTRDAVSAEDLVHDTLVKAYEKKGAFRPGRNLRAWLFSILHNHFIDGQRRTRADTLRIASAAETTATVILPGQEHSVRLAQVRQAFMALPDEQRMALHLVAIEGMSYHEAAMTLGIPVGTLMSRLGRARATLRGFEEGEQATDKTGPSGRIAPTAPGRSDHLRVVGGSDDTTP</sequence>
<dbReference type="InterPro" id="IPR013249">
    <property type="entry name" value="RNA_pol_sigma70_r4_t2"/>
</dbReference>
<reference evidence="8 9" key="1">
    <citation type="submission" date="2018-05" db="EMBL/GenBank/DDBJ databases">
        <title>Genomic Encyclopedia of Type Strains, Phase IV (KMG-IV): sequencing the most valuable type-strain genomes for metagenomic binning, comparative biology and taxonomic classification.</title>
        <authorList>
            <person name="Goeker M."/>
        </authorList>
    </citation>
    <scope>NUCLEOTIDE SEQUENCE [LARGE SCALE GENOMIC DNA]</scope>
    <source>
        <strain evidence="8 9">DSM 6462</strain>
    </source>
</reference>
<dbReference type="InterPro" id="IPR039425">
    <property type="entry name" value="RNA_pol_sigma-70-like"/>
</dbReference>
<keyword evidence="3" id="KW-0731">Sigma factor</keyword>
<dbReference type="OrthoDB" id="9797134at2"/>
<dbReference type="PANTHER" id="PTHR43133:SF25">
    <property type="entry name" value="RNA POLYMERASE SIGMA FACTOR RFAY-RELATED"/>
    <property type="match status" value="1"/>
</dbReference>
<dbReference type="InterPro" id="IPR053866">
    <property type="entry name" value="PhyR_sigma2"/>
</dbReference>
<dbReference type="GO" id="GO:0006352">
    <property type="term" value="P:DNA-templated transcription initiation"/>
    <property type="evidence" value="ECO:0007669"/>
    <property type="project" value="InterPro"/>
</dbReference>
<keyword evidence="4" id="KW-0804">Transcription</keyword>
<evidence type="ECO:0000256" key="1">
    <source>
        <dbReference type="ARBA" id="ARBA00010641"/>
    </source>
</evidence>
<evidence type="ECO:0000259" key="6">
    <source>
        <dbReference type="Pfam" id="PF08281"/>
    </source>
</evidence>
<dbReference type="GO" id="GO:0003677">
    <property type="term" value="F:DNA binding"/>
    <property type="evidence" value="ECO:0007669"/>
    <property type="project" value="InterPro"/>
</dbReference>
<dbReference type="GO" id="GO:0016987">
    <property type="term" value="F:sigma factor activity"/>
    <property type="evidence" value="ECO:0007669"/>
    <property type="project" value="UniProtKB-KW"/>
</dbReference>
<organism evidence="8 9">
    <name type="scientific">Chelatococcus asaccharovorans</name>
    <dbReference type="NCBI Taxonomy" id="28210"/>
    <lineage>
        <taxon>Bacteria</taxon>
        <taxon>Pseudomonadati</taxon>
        <taxon>Pseudomonadota</taxon>
        <taxon>Alphaproteobacteria</taxon>
        <taxon>Hyphomicrobiales</taxon>
        <taxon>Chelatococcaceae</taxon>
        <taxon>Chelatococcus</taxon>
    </lineage>
</organism>
<dbReference type="Proteomes" id="UP000248021">
    <property type="component" value="Unassembled WGS sequence"/>
</dbReference>
<keyword evidence="2" id="KW-0805">Transcription regulation</keyword>
<dbReference type="SUPFAM" id="SSF88946">
    <property type="entry name" value="Sigma2 domain of RNA polymerase sigma factors"/>
    <property type="match status" value="1"/>
</dbReference>
<proteinExistence type="inferred from homology"/>
<dbReference type="Pfam" id="PF08281">
    <property type="entry name" value="Sigma70_r4_2"/>
    <property type="match status" value="1"/>
</dbReference>
<protein>
    <submittedName>
        <fullName evidence="8">RNA polymerase sigma-70 factor (ECF subfamily)</fullName>
    </submittedName>
</protein>
<dbReference type="InterPro" id="IPR014284">
    <property type="entry name" value="RNA_pol_sigma-70_dom"/>
</dbReference>
<evidence type="ECO:0000256" key="3">
    <source>
        <dbReference type="ARBA" id="ARBA00023082"/>
    </source>
</evidence>
<evidence type="ECO:0000256" key="5">
    <source>
        <dbReference type="SAM" id="MobiDB-lite"/>
    </source>
</evidence>
<dbReference type="InterPro" id="IPR013324">
    <property type="entry name" value="RNA_pol_sigma_r3/r4-like"/>
</dbReference>
<dbReference type="InterPro" id="IPR013325">
    <property type="entry name" value="RNA_pol_sigma_r2"/>
</dbReference>
<dbReference type="SUPFAM" id="SSF88659">
    <property type="entry name" value="Sigma3 and sigma4 domains of RNA polymerase sigma factors"/>
    <property type="match status" value="1"/>
</dbReference>
<dbReference type="NCBIfam" id="TIGR02937">
    <property type="entry name" value="sigma70-ECF"/>
    <property type="match status" value="1"/>
</dbReference>
<evidence type="ECO:0000256" key="2">
    <source>
        <dbReference type="ARBA" id="ARBA00023015"/>
    </source>
</evidence>
<dbReference type="AlphaFoldDB" id="A0A2V3UDV5"/>
<keyword evidence="9" id="KW-1185">Reference proteome</keyword>
<name>A0A2V3UDV5_9HYPH</name>
<dbReference type="PANTHER" id="PTHR43133">
    <property type="entry name" value="RNA POLYMERASE ECF-TYPE SIGMA FACTO"/>
    <property type="match status" value="1"/>
</dbReference>
<dbReference type="InterPro" id="IPR036388">
    <property type="entry name" value="WH-like_DNA-bd_sf"/>
</dbReference>
<dbReference type="Gene3D" id="1.10.10.10">
    <property type="entry name" value="Winged helix-like DNA-binding domain superfamily/Winged helix DNA-binding domain"/>
    <property type="match status" value="1"/>
</dbReference>
<feature type="region of interest" description="Disordered" evidence="5">
    <location>
        <begin position="158"/>
        <end position="196"/>
    </location>
</feature>
<gene>
    <name evidence="8" type="ORF">C7450_108385</name>
</gene>
<evidence type="ECO:0000313" key="9">
    <source>
        <dbReference type="Proteomes" id="UP000248021"/>
    </source>
</evidence>
<feature type="domain" description="PhyR sigma2" evidence="7">
    <location>
        <begin position="12"/>
        <end position="64"/>
    </location>
</feature>
<evidence type="ECO:0000256" key="4">
    <source>
        <dbReference type="ARBA" id="ARBA00023163"/>
    </source>
</evidence>
<accession>A0A2V3UDV5</accession>
<dbReference type="CDD" id="cd06171">
    <property type="entry name" value="Sigma70_r4"/>
    <property type="match status" value="1"/>
</dbReference>
<dbReference type="Pfam" id="PF22029">
    <property type="entry name" value="PhyR_sigma2"/>
    <property type="match status" value="1"/>
</dbReference>
<dbReference type="Gene3D" id="1.10.1740.10">
    <property type="match status" value="1"/>
</dbReference>
<feature type="domain" description="RNA polymerase sigma factor 70 region 4 type 2" evidence="6">
    <location>
        <begin position="103"/>
        <end position="155"/>
    </location>
</feature>
<dbReference type="NCBIfam" id="NF009164">
    <property type="entry name" value="PRK12511.1"/>
    <property type="match status" value="1"/>
</dbReference>